<dbReference type="AlphaFoldDB" id="A0AAU7T6J3"/>
<accession>A0AAU7T6J3</accession>
<evidence type="ECO:0000313" key="2">
    <source>
        <dbReference type="EMBL" id="XBV22234.1"/>
    </source>
</evidence>
<gene>
    <name evidence="2" type="ORF">ABN611_27165</name>
</gene>
<evidence type="ECO:0008006" key="3">
    <source>
        <dbReference type="Google" id="ProtNLM"/>
    </source>
</evidence>
<proteinExistence type="predicted"/>
<protein>
    <recommendedName>
        <fullName evidence="3">DUF2188 domain-containing protein</fullName>
    </recommendedName>
</protein>
<feature type="compositionally biased region" description="Basic and acidic residues" evidence="1">
    <location>
        <begin position="64"/>
        <end position="76"/>
    </location>
</feature>
<reference evidence="2" key="1">
    <citation type="submission" date="2024-06" db="EMBL/GenBank/DDBJ databases">
        <title>Kribbella sp. strain HUAS MG21 genome sequences.</title>
        <authorList>
            <person name="Mo P."/>
        </authorList>
    </citation>
    <scope>NUCLEOTIDE SEQUENCE</scope>
    <source>
        <strain evidence="2">HUAS MG21</strain>
    </source>
</reference>
<sequence>MTPVDTVETYCEKGIWKTRWRGSTKPFAIGGGKQHQVSQGAAVAIWHGVDHIVTDPDGTTAERNSYRYRREAEPAA</sequence>
<feature type="region of interest" description="Disordered" evidence="1">
    <location>
        <begin position="56"/>
        <end position="76"/>
    </location>
</feature>
<name>A0AAU7T6J3_9ACTN</name>
<dbReference type="RefSeq" id="WP_350275080.1">
    <property type="nucleotide sequence ID" value="NZ_CP158165.1"/>
</dbReference>
<dbReference type="EMBL" id="CP158165">
    <property type="protein sequence ID" value="XBV22234.1"/>
    <property type="molecule type" value="Genomic_DNA"/>
</dbReference>
<organism evidence="2">
    <name type="scientific">Kribbella sp. HUAS MG21</name>
    <dbReference type="NCBI Taxonomy" id="3160966"/>
    <lineage>
        <taxon>Bacteria</taxon>
        <taxon>Bacillati</taxon>
        <taxon>Actinomycetota</taxon>
        <taxon>Actinomycetes</taxon>
        <taxon>Propionibacteriales</taxon>
        <taxon>Kribbellaceae</taxon>
        <taxon>Kribbella</taxon>
    </lineage>
</organism>
<evidence type="ECO:0000256" key="1">
    <source>
        <dbReference type="SAM" id="MobiDB-lite"/>
    </source>
</evidence>